<evidence type="ECO:0000256" key="5">
    <source>
        <dbReference type="ARBA" id="ARBA00023242"/>
    </source>
</evidence>
<dbReference type="Proteomes" id="UP000011087">
    <property type="component" value="Unassembled WGS sequence"/>
</dbReference>
<evidence type="ECO:0000313" key="9">
    <source>
        <dbReference type="EMBL" id="EKX51720.1"/>
    </source>
</evidence>
<dbReference type="InterPro" id="IPR026971">
    <property type="entry name" value="CND1/NCAPD3"/>
</dbReference>
<dbReference type="KEGG" id="gtt:GUITHDRAFT_102325"/>
<dbReference type="PaxDb" id="55529-EKX51720"/>
<dbReference type="GO" id="GO:0042393">
    <property type="term" value="F:histone binding"/>
    <property type="evidence" value="ECO:0007669"/>
    <property type="project" value="TreeGrafter"/>
</dbReference>
<keyword evidence="4" id="KW-0226">DNA condensation</keyword>
<dbReference type="Pfam" id="PF12717">
    <property type="entry name" value="Cnd1"/>
    <property type="match status" value="1"/>
</dbReference>
<feature type="compositionally biased region" description="Basic and acidic residues" evidence="7">
    <location>
        <begin position="862"/>
        <end position="879"/>
    </location>
</feature>
<keyword evidence="5" id="KW-0539">Nucleus</keyword>
<gene>
    <name evidence="9" type="ORF">GUITHDRAFT_102325</name>
</gene>
<dbReference type="PANTHER" id="PTHR14222">
    <property type="entry name" value="CONDENSIN"/>
    <property type="match status" value="1"/>
</dbReference>
<dbReference type="EMBL" id="JH992974">
    <property type="protein sequence ID" value="EKX51720.1"/>
    <property type="molecule type" value="Genomic_DNA"/>
</dbReference>
<evidence type="ECO:0000256" key="7">
    <source>
        <dbReference type="SAM" id="MobiDB-lite"/>
    </source>
</evidence>
<accession>L1JU44</accession>
<feature type="region of interest" description="Disordered" evidence="7">
    <location>
        <begin position="90"/>
        <end position="113"/>
    </location>
</feature>
<dbReference type="GO" id="GO:0051301">
    <property type="term" value="P:cell division"/>
    <property type="evidence" value="ECO:0007669"/>
    <property type="project" value="UniProtKB-KW"/>
</dbReference>
<reference evidence="11" key="2">
    <citation type="submission" date="2012-11" db="EMBL/GenBank/DDBJ databases">
        <authorList>
            <person name="Kuo A."/>
            <person name="Curtis B.A."/>
            <person name="Tanifuji G."/>
            <person name="Burki F."/>
            <person name="Gruber A."/>
            <person name="Irimia M."/>
            <person name="Maruyama S."/>
            <person name="Arias M.C."/>
            <person name="Ball S.G."/>
            <person name="Gile G.H."/>
            <person name="Hirakawa Y."/>
            <person name="Hopkins J.F."/>
            <person name="Rensing S.A."/>
            <person name="Schmutz J."/>
            <person name="Symeonidi A."/>
            <person name="Elias M."/>
            <person name="Eveleigh R.J."/>
            <person name="Herman E.K."/>
            <person name="Klute M.J."/>
            <person name="Nakayama T."/>
            <person name="Obornik M."/>
            <person name="Reyes-Prieto A."/>
            <person name="Armbrust E.V."/>
            <person name="Aves S.J."/>
            <person name="Beiko R.G."/>
            <person name="Coutinho P."/>
            <person name="Dacks J.B."/>
            <person name="Durnford D.G."/>
            <person name="Fast N.M."/>
            <person name="Green B.R."/>
            <person name="Grisdale C."/>
            <person name="Hempe F."/>
            <person name="Henrissat B."/>
            <person name="Hoppner M.P."/>
            <person name="Ishida K.-I."/>
            <person name="Kim E."/>
            <person name="Koreny L."/>
            <person name="Kroth P.G."/>
            <person name="Liu Y."/>
            <person name="Malik S.-B."/>
            <person name="Maier U.G."/>
            <person name="McRose D."/>
            <person name="Mock T."/>
            <person name="Neilson J.A."/>
            <person name="Onodera N.T."/>
            <person name="Poole A.M."/>
            <person name="Pritham E.J."/>
            <person name="Richards T.A."/>
            <person name="Rocap G."/>
            <person name="Roy S.W."/>
            <person name="Sarai C."/>
            <person name="Schaack S."/>
            <person name="Shirato S."/>
            <person name="Slamovits C.H."/>
            <person name="Spencer D.F."/>
            <person name="Suzuki S."/>
            <person name="Worden A.Z."/>
            <person name="Zauner S."/>
            <person name="Barry K."/>
            <person name="Bell C."/>
            <person name="Bharti A.K."/>
            <person name="Crow J.A."/>
            <person name="Grimwood J."/>
            <person name="Kramer R."/>
            <person name="Lindquist E."/>
            <person name="Lucas S."/>
            <person name="Salamov A."/>
            <person name="McFadden G.I."/>
            <person name="Lane C.E."/>
            <person name="Keeling P.J."/>
            <person name="Gray M.W."/>
            <person name="Grigoriev I.V."/>
            <person name="Archibald J.M."/>
        </authorList>
    </citation>
    <scope>NUCLEOTIDE SEQUENCE</scope>
    <source>
        <strain evidence="11">CCMP2712</strain>
    </source>
</reference>
<name>L1JU44_GUITC</name>
<feature type="compositionally biased region" description="Polar residues" evidence="7">
    <location>
        <begin position="827"/>
        <end position="855"/>
    </location>
</feature>
<dbReference type="AlphaFoldDB" id="L1JU44"/>
<evidence type="ECO:0000256" key="4">
    <source>
        <dbReference type="ARBA" id="ARBA00023067"/>
    </source>
</evidence>
<keyword evidence="2" id="KW-0132">Cell division</keyword>
<feature type="region of interest" description="Disordered" evidence="7">
    <location>
        <begin position="813"/>
        <end position="896"/>
    </location>
</feature>
<dbReference type="HOGENOM" id="CLU_323012_0_0_1"/>
<keyword evidence="3" id="KW-0498">Mitosis</keyword>
<dbReference type="InterPro" id="IPR016024">
    <property type="entry name" value="ARM-type_fold"/>
</dbReference>
<evidence type="ECO:0000256" key="2">
    <source>
        <dbReference type="ARBA" id="ARBA00022618"/>
    </source>
</evidence>
<feature type="compositionally biased region" description="Basic and acidic residues" evidence="7">
    <location>
        <begin position="104"/>
        <end position="113"/>
    </location>
</feature>
<dbReference type="OMA" id="HICRISE"/>
<dbReference type="GeneID" id="17308381"/>
<keyword evidence="11" id="KW-1185">Reference proteome</keyword>
<dbReference type="SUPFAM" id="SSF48371">
    <property type="entry name" value="ARM repeat"/>
    <property type="match status" value="1"/>
</dbReference>
<keyword evidence="6" id="KW-0131">Cell cycle</keyword>
<dbReference type="STRING" id="905079.L1JU44"/>
<dbReference type="eggNOG" id="KOG0413">
    <property type="taxonomic scope" value="Eukaryota"/>
</dbReference>
<reference evidence="9 11" key="1">
    <citation type="journal article" date="2012" name="Nature">
        <title>Algal genomes reveal evolutionary mosaicism and the fate of nucleomorphs.</title>
        <authorList>
            <consortium name="DOE Joint Genome Institute"/>
            <person name="Curtis B.A."/>
            <person name="Tanifuji G."/>
            <person name="Burki F."/>
            <person name="Gruber A."/>
            <person name="Irimia M."/>
            <person name="Maruyama S."/>
            <person name="Arias M.C."/>
            <person name="Ball S.G."/>
            <person name="Gile G.H."/>
            <person name="Hirakawa Y."/>
            <person name="Hopkins J.F."/>
            <person name="Kuo A."/>
            <person name="Rensing S.A."/>
            <person name="Schmutz J."/>
            <person name="Symeonidi A."/>
            <person name="Elias M."/>
            <person name="Eveleigh R.J."/>
            <person name="Herman E.K."/>
            <person name="Klute M.J."/>
            <person name="Nakayama T."/>
            <person name="Obornik M."/>
            <person name="Reyes-Prieto A."/>
            <person name="Armbrust E.V."/>
            <person name="Aves S.J."/>
            <person name="Beiko R.G."/>
            <person name="Coutinho P."/>
            <person name="Dacks J.B."/>
            <person name="Durnford D.G."/>
            <person name="Fast N.M."/>
            <person name="Green B.R."/>
            <person name="Grisdale C.J."/>
            <person name="Hempel F."/>
            <person name="Henrissat B."/>
            <person name="Hoppner M.P."/>
            <person name="Ishida K."/>
            <person name="Kim E."/>
            <person name="Koreny L."/>
            <person name="Kroth P.G."/>
            <person name="Liu Y."/>
            <person name="Malik S.B."/>
            <person name="Maier U.G."/>
            <person name="McRose D."/>
            <person name="Mock T."/>
            <person name="Neilson J.A."/>
            <person name="Onodera N.T."/>
            <person name="Poole A.M."/>
            <person name="Pritham E.J."/>
            <person name="Richards T.A."/>
            <person name="Rocap G."/>
            <person name="Roy S.W."/>
            <person name="Sarai C."/>
            <person name="Schaack S."/>
            <person name="Shirato S."/>
            <person name="Slamovits C.H."/>
            <person name="Spencer D.F."/>
            <person name="Suzuki S."/>
            <person name="Worden A.Z."/>
            <person name="Zauner S."/>
            <person name="Barry K."/>
            <person name="Bell C."/>
            <person name="Bharti A.K."/>
            <person name="Crow J.A."/>
            <person name="Grimwood J."/>
            <person name="Kramer R."/>
            <person name="Lindquist E."/>
            <person name="Lucas S."/>
            <person name="Salamov A."/>
            <person name="McFadden G.I."/>
            <person name="Lane C.E."/>
            <person name="Keeling P.J."/>
            <person name="Gray M.W."/>
            <person name="Grigoriev I.V."/>
            <person name="Archibald J.M."/>
        </authorList>
    </citation>
    <scope>NUCLEOTIDE SEQUENCE</scope>
    <source>
        <strain evidence="9 11">CCMP2712</strain>
    </source>
</reference>
<dbReference type="PANTHER" id="PTHR14222:SF1">
    <property type="entry name" value="CONDENSIN-2 COMPLEX SUBUNIT D3"/>
    <property type="match status" value="1"/>
</dbReference>
<evidence type="ECO:0000256" key="3">
    <source>
        <dbReference type="ARBA" id="ARBA00022776"/>
    </source>
</evidence>
<dbReference type="InterPro" id="IPR011989">
    <property type="entry name" value="ARM-like"/>
</dbReference>
<sequence>MDKGRSKLRNKTEARKELLQQGGRIEDSDCSSPTSSSSVSKQVILELMAARGGQQFLSCYVRFACKLSRHEKQSTRMFAVEVAGSLLLSEGMGKTGGESDEGPSEEKDGRRSQHFREVNAPLLRMLLQRCSDKMPSVRAKAIANLACVMEREELLHALLQHMQEEQGAGDLSTMSRDLNQTSEQEVKLQLDSLMDIMKRRSEDSKSFVRKSSVQVLEVLLRHRIEAGEEESSLLQDVKLLTKRCTDISVLVRKQALDSVTNLLQEAAQQEKSEQVALLQVACRILGRRKPSGLPSGLTRKMMTRLKAISEEEKEEETRIGCPVRQGAALRLATRAAAHLSDDCVASLLESLQLHLKHADSPPQLLHDMCKAAFSLSRRETRNPQLDPSWAQRICNSSLQRLQPFVQRRLKGAKGREGEEEERMVRTVFVVGAMALEGAKISTTLSNTIQALLRPANQVREEEEDGAEQELQSHVLIALGKMCMQDASLASKMSSVFFRELQLTSSPVIRNNLLVILSDLCVRFTSLVDPHVSKLASCLRDPNAILRQHALTLITTLLCTDYVKWKGALFFRYILALVDENEVIRDQARKQLFNVLLPKSGHQICSAHLVESLFVLNDFTSHESFNRFKASPEERTRFSLPGKGDNQRRRREIYTLMLAHCSDEQKFQITAKLCEEVLGAVADGTMGLHAAEDVLGDALYLLSSKEIKLSALQKTKAGDEEREEEVAQAAATAARNKLLSQVVKKNVMQNVVPTLAGLKVVLEEQHSSLLGDLMRCFSSLLREFRSEIDDILASNRQLASELLYDLRLEETRPRAEEAAGGGGEATGSSLLCSPGTSRSQQAATPLSIPKLNQSAAKSAGKGMAEKRRGELEETSKRIEFNDENEDPRRRSKRARRS</sequence>
<evidence type="ECO:0000313" key="11">
    <source>
        <dbReference type="Proteomes" id="UP000011087"/>
    </source>
</evidence>
<dbReference type="Gene3D" id="1.25.10.10">
    <property type="entry name" value="Leucine-rich Repeat Variant"/>
    <property type="match status" value="1"/>
</dbReference>
<comment type="subcellular location">
    <subcellularLocation>
        <location evidence="1">Nucleus</location>
    </subcellularLocation>
</comment>
<dbReference type="GO" id="GO:0000796">
    <property type="term" value="C:condensin complex"/>
    <property type="evidence" value="ECO:0007669"/>
    <property type="project" value="TreeGrafter"/>
</dbReference>
<dbReference type="GO" id="GO:0007076">
    <property type="term" value="P:mitotic chromosome condensation"/>
    <property type="evidence" value="ECO:0007669"/>
    <property type="project" value="InterPro"/>
</dbReference>
<dbReference type="GO" id="GO:0000779">
    <property type="term" value="C:condensed chromosome, centromeric region"/>
    <property type="evidence" value="ECO:0007669"/>
    <property type="project" value="TreeGrafter"/>
</dbReference>
<feature type="compositionally biased region" description="Basic and acidic residues" evidence="7">
    <location>
        <begin position="1"/>
        <end position="18"/>
    </location>
</feature>
<evidence type="ECO:0000259" key="8">
    <source>
        <dbReference type="Pfam" id="PF12717"/>
    </source>
</evidence>
<reference evidence="10" key="3">
    <citation type="submission" date="2015-06" db="UniProtKB">
        <authorList>
            <consortium name="EnsemblProtists"/>
        </authorList>
    </citation>
    <scope>IDENTIFICATION</scope>
</reference>
<feature type="region of interest" description="Disordered" evidence="7">
    <location>
        <begin position="1"/>
        <end position="36"/>
    </location>
</feature>
<dbReference type="GO" id="GO:0010032">
    <property type="term" value="P:meiotic chromosome condensation"/>
    <property type="evidence" value="ECO:0007669"/>
    <property type="project" value="TreeGrafter"/>
</dbReference>
<evidence type="ECO:0000313" key="10">
    <source>
        <dbReference type="EnsemblProtists" id="EKX51720"/>
    </source>
</evidence>
<protein>
    <recommendedName>
        <fullName evidence="8">Condensin complex subunit 1 C-terminal domain-containing protein</fullName>
    </recommendedName>
</protein>
<dbReference type="InterPro" id="IPR032682">
    <property type="entry name" value="Cnd1_C"/>
</dbReference>
<organism evidence="9">
    <name type="scientific">Guillardia theta (strain CCMP2712)</name>
    <name type="common">Cryptophyte</name>
    <dbReference type="NCBI Taxonomy" id="905079"/>
    <lineage>
        <taxon>Eukaryota</taxon>
        <taxon>Cryptophyceae</taxon>
        <taxon>Pyrenomonadales</taxon>
        <taxon>Geminigeraceae</taxon>
        <taxon>Guillardia</taxon>
    </lineage>
</organism>
<feature type="domain" description="Condensin complex subunit 1 C-terminal" evidence="8">
    <location>
        <begin position="507"/>
        <end position="676"/>
    </location>
</feature>
<evidence type="ECO:0000256" key="6">
    <source>
        <dbReference type="ARBA" id="ARBA00023306"/>
    </source>
</evidence>
<dbReference type="RefSeq" id="XP_005838700.1">
    <property type="nucleotide sequence ID" value="XM_005838643.1"/>
</dbReference>
<dbReference type="EnsemblProtists" id="EKX51720">
    <property type="protein sequence ID" value="EKX51720"/>
    <property type="gene ID" value="GUITHDRAFT_102325"/>
</dbReference>
<proteinExistence type="predicted"/>
<dbReference type="GO" id="GO:0005634">
    <property type="term" value="C:nucleus"/>
    <property type="evidence" value="ECO:0007669"/>
    <property type="project" value="UniProtKB-SubCell"/>
</dbReference>
<evidence type="ECO:0000256" key="1">
    <source>
        <dbReference type="ARBA" id="ARBA00004123"/>
    </source>
</evidence>
<dbReference type="OrthoDB" id="10263978at2759"/>